<feature type="compositionally biased region" description="Polar residues" evidence="1">
    <location>
        <begin position="439"/>
        <end position="456"/>
    </location>
</feature>
<feature type="region of interest" description="Disordered" evidence="1">
    <location>
        <begin position="79"/>
        <end position="270"/>
    </location>
</feature>
<protein>
    <submittedName>
        <fullName evidence="2">Uncharacterized protein</fullName>
    </submittedName>
</protein>
<feature type="compositionally biased region" description="Low complexity" evidence="1">
    <location>
        <begin position="120"/>
        <end position="135"/>
    </location>
</feature>
<feature type="compositionally biased region" description="Low complexity" evidence="1">
    <location>
        <begin position="163"/>
        <end position="180"/>
    </location>
</feature>
<feature type="region of interest" description="Disordered" evidence="1">
    <location>
        <begin position="1"/>
        <end position="38"/>
    </location>
</feature>
<dbReference type="Proteomes" id="UP000002037">
    <property type="component" value="Unassembled WGS sequence"/>
</dbReference>
<feature type="region of interest" description="Disordered" evidence="1">
    <location>
        <begin position="287"/>
        <end position="395"/>
    </location>
</feature>
<dbReference type="HOGENOM" id="CLU_442103_0_0_1"/>
<dbReference type="GeneID" id="8300132"/>
<feature type="region of interest" description="Disordered" evidence="1">
    <location>
        <begin position="422"/>
        <end position="456"/>
    </location>
</feature>
<evidence type="ECO:0000256" key="1">
    <source>
        <dbReference type="SAM" id="MobiDB-lite"/>
    </source>
</evidence>
<feature type="compositionally biased region" description="Low complexity" evidence="1">
    <location>
        <begin position="578"/>
        <end position="593"/>
    </location>
</feature>
<dbReference type="VEuPathDB" id="FungiDB:CTRG_01868"/>
<evidence type="ECO:0000313" key="3">
    <source>
        <dbReference type="Proteomes" id="UP000002037"/>
    </source>
</evidence>
<feature type="compositionally biased region" description="Basic and acidic residues" evidence="1">
    <location>
        <begin position="599"/>
        <end position="609"/>
    </location>
</feature>
<accession>C5M7N6</accession>
<gene>
    <name evidence="2" type="ORF">CTRG_01868</name>
</gene>
<dbReference type="OrthoDB" id="4026708at2759"/>
<feature type="region of interest" description="Disordered" evidence="1">
    <location>
        <begin position="574"/>
        <end position="652"/>
    </location>
</feature>
<dbReference type="STRING" id="294747.C5M7N6"/>
<feature type="compositionally biased region" description="Low complexity" evidence="1">
    <location>
        <begin position="299"/>
        <end position="314"/>
    </location>
</feature>
<dbReference type="AlphaFoldDB" id="C5M7N6"/>
<evidence type="ECO:0000313" key="2">
    <source>
        <dbReference type="EMBL" id="EER35006.1"/>
    </source>
</evidence>
<reference evidence="2 3" key="1">
    <citation type="journal article" date="2009" name="Nature">
        <title>Evolution of pathogenicity and sexual reproduction in eight Candida genomes.</title>
        <authorList>
            <person name="Butler G."/>
            <person name="Rasmussen M.D."/>
            <person name="Lin M.F."/>
            <person name="Santos M.A."/>
            <person name="Sakthikumar S."/>
            <person name="Munro C.A."/>
            <person name="Rheinbay E."/>
            <person name="Grabherr M."/>
            <person name="Forche A."/>
            <person name="Reedy J.L."/>
            <person name="Agrafioti I."/>
            <person name="Arnaud M.B."/>
            <person name="Bates S."/>
            <person name="Brown A.J."/>
            <person name="Brunke S."/>
            <person name="Costanzo M.C."/>
            <person name="Fitzpatrick D.A."/>
            <person name="de Groot P.W."/>
            <person name="Harris D."/>
            <person name="Hoyer L.L."/>
            <person name="Hube B."/>
            <person name="Klis F.M."/>
            <person name="Kodira C."/>
            <person name="Lennard N."/>
            <person name="Logue M.E."/>
            <person name="Martin R."/>
            <person name="Neiman A.M."/>
            <person name="Nikolaou E."/>
            <person name="Quail M.A."/>
            <person name="Quinn J."/>
            <person name="Santos M.C."/>
            <person name="Schmitzberger F.F."/>
            <person name="Sherlock G."/>
            <person name="Shah P."/>
            <person name="Silverstein K.A."/>
            <person name="Skrzypek M.S."/>
            <person name="Soll D."/>
            <person name="Staggs R."/>
            <person name="Stansfield I."/>
            <person name="Stumpf M.P."/>
            <person name="Sudbery P.E."/>
            <person name="Srikantha T."/>
            <person name="Zeng Q."/>
            <person name="Berman J."/>
            <person name="Berriman M."/>
            <person name="Heitman J."/>
            <person name="Gow N.A."/>
            <person name="Lorenz M.C."/>
            <person name="Birren B.W."/>
            <person name="Kellis M."/>
            <person name="Cuomo C.A."/>
        </authorList>
    </citation>
    <scope>NUCLEOTIDE SEQUENCE [LARGE SCALE GENOMIC DNA]</scope>
    <source>
        <strain evidence="3">ATCC MYA-3404 / T1</strain>
    </source>
</reference>
<organism evidence="2 3">
    <name type="scientific">Candida tropicalis (strain ATCC MYA-3404 / T1)</name>
    <name type="common">Yeast</name>
    <dbReference type="NCBI Taxonomy" id="294747"/>
    <lineage>
        <taxon>Eukaryota</taxon>
        <taxon>Fungi</taxon>
        <taxon>Dikarya</taxon>
        <taxon>Ascomycota</taxon>
        <taxon>Saccharomycotina</taxon>
        <taxon>Pichiomycetes</taxon>
        <taxon>Debaryomycetaceae</taxon>
        <taxon>Candida/Lodderomyces clade</taxon>
        <taxon>Candida</taxon>
    </lineage>
</organism>
<dbReference type="RefSeq" id="XP_002547561.1">
    <property type="nucleotide sequence ID" value="XM_002547515.1"/>
</dbReference>
<name>C5M7N6_CANTT</name>
<dbReference type="EMBL" id="GG692396">
    <property type="protein sequence ID" value="EER35006.1"/>
    <property type="molecule type" value="Genomic_DNA"/>
</dbReference>
<dbReference type="eggNOG" id="ENOG502RQ0A">
    <property type="taxonomic scope" value="Eukaryota"/>
</dbReference>
<keyword evidence="3" id="KW-1185">Reference proteome</keyword>
<feature type="compositionally biased region" description="Polar residues" evidence="1">
    <location>
        <begin position="324"/>
        <end position="350"/>
    </location>
</feature>
<sequence length="664" mass="72898">MSNNYHQNQHPPPPHDHHPPHHPPALNHHQQQQQQHQMGPYPMQIINQQQQQQQYYQQPQQMNQHQFTAVIHQQQNTFTVPHGIPPQSHHHQQHQQQVNQNYPLPPPQAIISNIKDIPNPISASTTPIKSSPTKSNNKSASQLKTPKKKRGRPPKPNSLAQKITTTLNISINTSPSNSNPAELNSNSMVKRGAPDAFTPLMRVSPSSTHTSTRRRRKSSIGSSTSGSPPIKRSKSSKKLANNTTTANDPPHLVTPLSSSSDGHFPTSEPSYQINYKTLDKLSMVTQSEGYYNTPPPTSTNPSFSTPSSSSNNNNQPPPFPTMDQPKSSSMRSPQLSKINESKQESTSPSRNLLPPVSLTSNNSQLKSSPVKQSSPVESVSKSNDESSNKPTSASADNFSFKLTIDDSGKAVLSGDLFNPTKIPLESVPSHPESPRESVSPKSPSSTRAIPISTGTPLVHTNSVIGIETYNSENKSKAPLRRHNSDITNFTSSTKDSIPSLSSINEAISTNSINNPQTPKETYTYVSTGLTPLFNLTPQFNALMYSVMNINGSPPPFKRGNNPFLVNQEIFTGCGVNESNSHQPSSSSSSQSQQLEELIEQPHLEGHHNNNELSSDLLPTKDPHQYTKDSNTEMVQNNYSSTSSSSDDSGDARLALKKIIHVKRR</sequence>
<feature type="compositionally biased region" description="Low complexity" evidence="1">
    <location>
        <begin position="219"/>
        <end position="230"/>
    </location>
</feature>
<feature type="compositionally biased region" description="Low complexity" evidence="1">
    <location>
        <begin position="24"/>
        <end position="38"/>
    </location>
</feature>
<dbReference type="KEGG" id="ctp:CTRG_01868"/>
<feature type="compositionally biased region" description="Polar residues" evidence="1">
    <location>
        <begin position="357"/>
        <end position="381"/>
    </location>
</feature>
<proteinExistence type="predicted"/>
<feature type="compositionally biased region" description="Basic and acidic residues" evidence="1">
    <location>
        <begin position="618"/>
        <end position="630"/>
    </location>
</feature>
<feature type="compositionally biased region" description="Polar residues" evidence="1">
    <location>
        <begin position="255"/>
        <end position="270"/>
    </location>
</feature>